<name>X0T4C1_9ZZZZ</name>
<protein>
    <submittedName>
        <fullName evidence="2">Uncharacterized protein</fullName>
    </submittedName>
</protein>
<evidence type="ECO:0000313" key="2">
    <source>
        <dbReference type="EMBL" id="GAF88064.1"/>
    </source>
</evidence>
<feature type="region of interest" description="Disordered" evidence="1">
    <location>
        <begin position="1"/>
        <end position="36"/>
    </location>
</feature>
<accession>X0T4C1</accession>
<evidence type="ECO:0000256" key="1">
    <source>
        <dbReference type="SAM" id="MobiDB-lite"/>
    </source>
</evidence>
<organism evidence="2">
    <name type="scientific">marine sediment metagenome</name>
    <dbReference type="NCBI Taxonomy" id="412755"/>
    <lineage>
        <taxon>unclassified sequences</taxon>
        <taxon>metagenomes</taxon>
        <taxon>ecological metagenomes</taxon>
    </lineage>
</organism>
<sequence>MSTGKKESKAKEAQAAETRSILDQIVEATPQTEPDHAKDLVTALVSQATEGTVTYYKDVTRTLTAAIGILDAKLSRQLASIMHA</sequence>
<dbReference type="AlphaFoldDB" id="X0T4C1"/>
<gene>
    <name evidence="2" type="ORF">S01H1_25228</name>
</gene>
<feature type="compositionally biased region" description="Basic and acidic residues" evidence="1">
    <location>
        <begin position="1"/>
        <end position="14"/>
    </location>
</feature>
<proteinExistence type="predicted"/>
<reference evidence="2" key="1">
    <citation type="journal article" date="2014" name="Front. Microbiol.">
        <title>High frequency of phylogenetically diverse reductive dehalogenase-homologous genes in deep subseafloor sedimentary metagenomes.</title>
        <authorList>
            <person name="Kawai M."/>
            <person name="Futagami T."/>
            <person name="Toyoda A."/>
            <person name="Takaki Y."/>
            <person name="Nishi S."/>
            <person name="Hori S."/>
            <person name="Arai W."/>
            <person name="Tsubouchi T."/>
            <person name="Morono Y."/>
            <person name="Uchiyama I."/>
            <person name="Ito T."/>
            <person name="Fujiyama A."/>
            <person name="Inagaki F."/>
            <person name="Takami H."/>
        </authorList>
    </citation>
    <scope>NUCLEOTIDE SEQUENCE</scope>
    <source>
        <strain evidence="2">Expedition CK06-06</strain>
    </source>
</reference>
<comment type="caution">
    <text evidence="2">The sequence shown here is derived from an EMBL/GenBank/DDBJ whole genome shotgun (WGS) entry which is preliminary data.</text>
</comment>
<dbReference type="EMBL" id="BARS01015215">
    <property type="protein sequence ID" value="GAF88064.1"/>
    <property type="molecule type" value="Genomic_DNA"/>
</dbReference>
<feature type="non-terminal residue" evidence="2">
    <location>
        <position position="84"/>
    </location>
</feature>